<keyword evidence="1" id="KW-0732">Signal</keyword>
<dbReference type="InterPro" id="IPR029058">
    <property type="entry name" value="AB_hydrolase_fold"/>
</dbReference>
<dbReference type="EMBL" id="AP022853">
    <property type="protein sequence ID" value="BCB26401.1"/>
    <property type="molecule type" value="Genomic_DNA"/>
</dbReference>
<keyword evidence="3" id="KW-1185">Reference proteome</keyword>
<protein>
    <recommendedName>
        <fullName evidence="4">Alpha/beta hydrolase</fullName>
    </recommendedName>
</protein>
<dbReference type="Proteomes" id="UP000502260">
    <property type="component" value="Chromosome"/>
</dbReference>
<gene>
    <name evidence="2" type="ORF">SKTS_12870</name>
</gene>
<evidence type="ECO:0008006" key="4">
    <source>
        <dbReference type="Google" id="ProtNLM"/>
    </source>
</evidence>
<dbReference type="KEGG" id="slac:SKTS_12870"/>
<name>A0A6F8VB73_9PROT</name>
<dbReference type="SUPFAM" id="SSF53474">
    <property type="entry name" value="alpha/beta-Hydrolases"/>
    <property type="match status" value="1"/>
</dbReference>
<dbReference type="RefSeq" id="WP_198420439.1">
    <property type="nucleotide sequence ID" value="NZ_AP022853.1"/>
</dbReference>
<dbReference type="Gene3D" id="3.40.50.1820">
    <property type="entry name" value="alpha/beta hydrolase"/>
    <property type="match status" value="1"/>
</dbReference>
<organism evidence="2 3">
    <name type="scientific">Sulfurimicrobium lacus</name>
    <dbReference type="NCBI Taxonomy" id="2715678"/>
    <lineage>
        <taxon>Bacteria</taxon>
        <taxon>Pseudomonadati</taxon>
        <taxon>Pseudomonadota</taxon>
        <taxon>Betaproteobacteria</taxon>
        <taxon>Nitrosomonadales</taxon>
        <taxon>Sulfuricellaceae</taxon>
        <taxon>Sulfurimicrobium</taxon>
    </lineage>
</organism>
<evidence type="ECO:0000256" key="1">
    <source>
        <dbReference type="SAM" id="SignalP"/>
    </source>
</evidence>
<reference evidence="3" key="1">
    <citation type="submission" date="2020-03" db="EMBL/GenBank/DDBJ databases">
        <title>Complete genome sequence of sulfur-oxidizing bacterium skT11.</title>
        <authorList>
            <person name="Kanda M."/>
            <person name="Kojima H."/>
            <person name="Fukui M."/>
        </authorList>
    </citation>
    <scope>NUCLEOTIDE SEQUENCE [LARGE SCALE GENOMIC DNA]</scope>
    <source>
        <strain evidence="3">skT11</strain>
    </source>
</reference>
<evidence type="ECO:0000313" key="3">
    <source>
        <dbReference type="Proteomes" id="UP000502260"/>
    </source>
</evidence>
<dbReference type="AlphaFoldDB" id="A0A6F8VB73"/>
<accession>A0A6F8VB73</accession>
<proteinExistence type="predicted"/>
<feature type="chain" id="PRO_5026318731" description="Alpha/beta hydrolase" evidence="1">
    <location>
        <begin position="24"/>
        <end position="259"/>
    </location>
</feature>
<feature type="signal peptide" evidence="1">
    <location>
        <begin position="1"/>
        <end position="23"/>
    </location>
</feature>
<evidence type="ECO:0000313" key="2">
    <source>
        <dbReference type="EMBL" id="BCB26401.1"/>
    </source>
</evidence>
<sequence>MSMGLRSLLISIVLALVSLTGHAEGTLFKVPTRPDVKTTLFWEPVAGAKATVFLFPGGGGGFGKVEDGKPTSNNFLVRSAPYFTANGFNVAIFGRPSDSEDLDYADRISDTHMADVRKVLDFVKTQSGAALWIVGTSRGTISAAATAIHAQGDIAGLVLTSSVVNYKKAGAVPKQDLAAIKVPVLVFHHSKDACIHCRPDEVPAAFKGFRNAPVKKLIFVDGGANPTGDVCAGQHWHGFIGMEKEAVATISDWINNPAN</sequence>